<dbReference type="AlphaFoldDB" id="A0A2B4S8D9"/>
<gene>
    <name evidence="2" type="ORF">AWC38_SpisGene8396</name>
</gene>
<dbReference type="SUPFAM" id="SSF48403">
    <property type="entry name" value="Ankyrin repeat"/>
    <property type="match status" value="1"/>
</dbReference>
<feature type="compositionally biased region" description="Polar residues" evidence="1">
    <location>
        <begin position="111"/>
        <end position="131"/>
    </location>
</feature>
<protein>
    <submittedName>
        <fullName evidence="2">Uncharacterized protein</fullName>
    </submittedName>
</protein>
<dbReference type="EMBL" id="LSMT01000115">
    <property type="protein sequence ID" value="PFX26934.1"/>
    <property type="molecule type" value="Genomic_DNA"/>
</dbReference>
<comment type="caution">
    <text evidence="2">The sequence shown here is derived from an EMBL/GenBank/DDBJ whole genome shotgun (WGS) entry which is preliminary data.</text>
</comment>
<dbReference type="Gene3D" id="1.25.40.20">
    <property type="entry name" value="Ankyrin repeat-containing domain"/>
    <property type="match status" value="1"/>
</dbReference>
<feature type="compositionally biased region" description="Polar residues" evidence="1">
    <location>
        <begin position="82"/>
        <end position="99"/>
    </location>
</feature>
<dbReference type="Proteomes" id="UP000225706">
    <property type="component" value="Unassembled WGS sequence"/>
</dbReference>
<dbReference type="STRING" id="50429.A0A2B4S8D9"/>
<reference evidence="3" key="1">
    <citation type="journal article" date="2017" name="bioRxiv">
        <title>Comparative analysis of the genomes of Stylophora pistillata and Acropora digitifera provides evidence for extensive differences between species of corals.</title>
        <authorList>
            <person name="Voolstra C.R."/>
            <person name="Li Y."/>
            <person name="Liew Y.J."/>
            <person name="Baumgarten S."/>
            <person name="Zoccola D."/>
            <person name="Flot J.-F."/>
            <person name="Tambutte S."/>
            <person name="Allemand D."/>
            <person name="Aranda M."/>
        </authorList>
    </citation>
    <scope>NUCLEOTIDE SEQUENCE [LARGE SCALE GENOMIC DNA]</scope>
</reference>
<feature type="region of interest" description="Disordered" evidence="1">
    <location>
        <begin position="111"/>
        <end position="134"/>
    </location>
</feature>
<dbReference type="InterPro" id="IPR036770">
    <property type="entry name" value="Ankyrin_rpt-contain_sf"/>
</dbReference>
<name>A0A2B4S8D9_STYPI</name>
<evidence type="ECO:0000313" key="3">
    <source>
        <dbReference type="Proteomes" id="UP000225706"/>
    </source>
</evidence>
<evidence type="ECO:0000313" key="2">
    <source>
        <dbReference type="EMBL" id="PFX26934.1"/>
    </source>
</evidence>
<keyword evidence="3" id="KW-1185">Reference proteome</keyword>
<proteinExistence type="predicted"/>
<organism evidence="2 3">
    <name type="scientific">Stylophora pistillata</name>
    <name type="common">Smooth cauliflower coral</name>
    <dbReference type="NCBI Taxonomy" id="50429"/>
    <lineage>
        <taxon>Eukaryota</taxon>
        <taxon>Metazoa</taxon>
        <taxon>Cnidaria</taxon>
        <taxon>Anthozoa</taxon>
        <taxon>Hexacorallia</taxon>
        <taxon>Scleractinia</taxon>
        <taxon>Astrocoeniina</taxon>
        <taxon>Pocilloporidae</taxon>
        <taxon>Stylophora</taxon>
    </lineage>
</organism>
<feature type="region of interest" description="Disordered" evidence="1">
    <location>
        <begin position="67"/>
        <end position="99"/>
    </location>
</feature>
<sequence>MCGRLNVVNLLLKEGADATLVNRYGQIPLQIATANGHTAVEKELRKFLKLTEEILVTDQVTVTTCYSPEARRRGRKSKTDRPQQSYSKRPSWSSTENSLELQQYREHRVNSIHTSREQINPANIRTPSEANENPRASFLNVNTHAISGLTAQAREMTGGQPDYV</sequence>
<accession>A0A2B4S8D9</accession>
<evidence type="ECO:0000256" key="1">
    <source>
        <dbReference type="SAM" id="MobiDB-lite"/>
    </source>
</evidence>